<evidence type="ECO:0000256" key="9">
    <source>
        <dbReference type="PROSITE-ProRule" id="PRU01240"/>
    </source>
</evidence>
<dbReference type="InterPro" id="IPR022398">
    <property type="entry name" value="Peptidase_S8_His-AS"/>
</dbReference>
<dbReference type="PRINTS" id="PR00723">
    <property type="entry name" value="SUBTILISIN"/>
</dbReference>
<keyword evidence="6 9" id="KW-0378">Hydrolase</keyword>
<feature type="active site" description="Charge relay system" evidence="8 9">
    <location>
        <position position="267"/>
    </location>
</feature>
<dbReference type="PANTHER" id="PTHR43399:SF4">
    <property type="entry name" value="CELL WALL-ASSOCIATED PROTEASE"/>
    <property type="match status" value="1"/>
</dbReference>
<evidence type="ECO:0000256" key="1">
    <source>
        <dbReference type="ARBA" id="ARBA00004613"/>
    </source>
</evidence>
<name>A0A518DD64_9BACT</name>
<proteinExistence type="inferred from homology"/>
<dbReference type="InterPro" id="IPR033764">
    <property type="entry name" value="Sdr_B"/>
</dbReference>
<dbReference type="InterPro" id="IPR036852">
    <property type="entry name" value="Peptidase_S8/S53_dom_sf"/>
</dbReference>
<feature type="active site" description="Charge relay system" evidence="8 9">
    <location>
        <position position="218"/>
    </location>
</feature>
<dbReference type="InterPro" id="IPR015500">
    <property type="entry name" value="Peptidase_S8_subtilisin-rel"/>
</dbReference>
<dbReference type="InterPro" id="IPR036439">
    <property type="entry name" value="Dockerin_dom_sf"/>
</dbReference>
<dbReference type="Gene3D" id="2.130.10.130">
    <property type="entry name" value="Integrin alpha, N-terminal"/>
    <property type="match status" value="1"/>
</dbReference>
<dbReference type="SUPFAM" id="SSF75011">
    <property type="entry name" value="3-carboxy-cis,cis-mucoante lactonizing enzyme"/>
    <property type="match status" value="1"/>
</dbReference>
<feature type="domain" description="SD-repeat containing protein B" evidence="12">
    <location>
        <begin position="2341"/>
        <end position="2430"/>
    </location>
</feature>
<feature type="active site" description="Charge relay system" evidence="8 9">
    <location>
        <position position="447"/>
    </location>
</feature>
<evidence type="ECO:0000256" key="4">
    <source>
        <dbReference type="ARBA" id="ARBA00022670"/>
    </source>
</evidence>
<keyword evidence="3" id="KW-0964">Secreted</keyword>
<dbReference type="SUPFAM" id="SSF52743">
    <property type="entry name" value="Subtilisin-like"/>
    <property type="match status" value="1"/>
</dbReference>
<evidence type="ECO:0000259" key="12">
    <source>
        <dbReference type="Pfam" id="PF17210"/>
    </source>
</evidence>
<dbReference type="Pfam" id="PF00082">
    <property type="entry name" value="Peptidase_S8"/>
    <property type="match status" value="1"/>
</dbReference>
<keyword evidence="7 9" id="KW-0720">Serine protease</keyword>
<dbReference type="NCBIfam" id="NF041518">
    <property type="entry name" value="choice_anch_Q"/>
    <property type="match status" value="1"/>
</dbReference>
<dbReference type="InterPro" id="IPR013517">
    <property type="entry name" value="FG-GAP"/>
</dbReference>
<reference evidence="13 14" key="1">
    <citation type="submission" date="2019-02" db="EMBL/GenBank/DDBJ databases">
        <title>Deep-cultivation of Planctomycetes and their phenomic and genomic characterization uncovers novel biology.</title>
        <authorList>
            <person name="Wiegand S."/>
            <person name="Jogler M."/>
            <person name="Boedeker C."/>
            <person name="Pinto D."/>
            <person name="Vollmers J."/>
            <person name="Rivas-Marin E."/>
            <person name="Kohn T."/>
            <person name="Peeters S.H."/>
            <person name="Heuer A."/>
            <person name="Rast P."/>
            <person name="Oberbeckmann S."/>
            <person name="Bunk B."/>
            <person name="Jeske O."/>
            <person name="Meyerdierks A."/>
            <person name="Storesund J.E."/>
            <person name="Kallscheuer N."/>
            <person name="Luecker S."/>
            <person name="Lage O.M."/>
            <person name="Pohl T."/>
            <person name="Merkel B.J."/>
            <person name="Hornburger P."/>
            <person name="Mueller R.-W."/>
            <person name="Bruemmer F."/>
            <person name="Labrenz M."/>
            <person name="Spormann A.M."/>
            <person name="Op den Camp H."/>
            <person name="Overmann J."/>
            <person name="Amann R."/>
            <person name="Jetten M.S.M."/>
            <person name="Mascher T."/>
            <person name="Medema M.H."/>
            <person name="Devos D.P."/>
            <person name="Kaster A.-K."/>
            <person name="Ovreas L."/>
            <person name="Rohde M."/>
            <person name="Galperin M.Y."/>
            <person name="Jogler C."/>
        </authorList>
    </citation>
    <scope>NUCLEOTIDE SEQUENCE [LARGE SCALE GENOMIC DNA]</scope>
    <source>
        <strain evidence="13 14">Pla175</strain>
    </source>
</reference>
<dbReference type="Pfam" id="PF13517">
    <property type="entry name" value="FG-GAP_3"/>
    <property type="match status" value="2"/>
</dbReference>
<dbReference type="InterPro" id="IPR028994">
    <property type="entry name" value="Integrin_alpha_N"/>
</dbReference>
<dbReference type="PROSITE" id="PS00137">
    <property type="entry name" value="SUBTILASE_HIS"/>
    <property type="match status" value="1"/>
</dbReference>
<evidence type="ECO:0000256" key="7">
    <source>
        <dbReference type="ARBA" id="ARBA00022825"/>
    </source>
</evidence>
<dbReference type="Gene3D" id="2.130.10.10">
    <property type="entry name" value="YVTN repeat-like/Quinoprotein amine dehydrogenase"/>
    <property type="match status" value="2"/>
</dbReference>
<dbReference type="SUPFAM" id="SSF117074">
    <property type="entry name" value="Hypothetical protein PA1324"/>
    <property type="match status" value="2"/>
</dbReference>
<dbReference type="PROSITE" id="PS51892">
    <property type="entry name" value="SUBTILASE"/>
    <property type="match status" value="1"/>
</dbReference>
<dbReference type="InterPro" id="IPR011050">
    <property type="entry name" value="Pectin_lyase_fold/virulence"/>
</dbReference>
<accession>A0A518DD64</accession>
<comment type="subcellular location">
    <subcellularLocation>
        <location evidence="1">Secreted</location>
    </subcellularLocation>
</comment>
<evidence type="ECO:0000256" key="2">
    <source>
        <dbReference type="ARBA" id="ARBA00011073"/>
    </source>
</evidence>
<dbReference type="Gene3D" id="3.40.50.200">
    <property type="entry name" value="Peptidase S8/S53 domain"/>
    <property type="match status" value="1"/>
</dbReference>
<keyword evidence="5" id="KW-0732">Signal</keyword>
<gene>
    <name evidence="13" type="ORF">Pla175_28140</name>
</gene>
<dbReference type="Pfam" id="PF17210">
    <property type="entry name" value="SdrD_B"/>
    <property type="match status" value="2"/>
</dbReference>
<dbReference type="KEGG" id="pnd:Pla175_28140"/>
<keyword evidence="14" id="KW-1185">Reference proteome</keyword>
<evidence type="ECO:0000256" key="8">
    <source>
        <dbReference type="PIRSR" id="PIRSR615500-1"/>
    </source>
</evidence>
<protein>
    <submittedName>
        <fullName evidence="13">Thermophilic serine proteinase</fullName>
        <ecNumber evidence="13">3.4.21.-</ecNumber>
    </submittedName>
</protein>
<dbReference type="InterPro" id="IPR059226">
    <property type="entry name" value="Choice_anch_Q_dom"/>
</dbReference>
<dbReference type="Proteomes" id="UP000317429">
    <property type="component" value="Chromosome"/>
</dbReference>
<dbReference type="Gene3D" id="2.60.40.10">
    <property type="entry name" value="Immunoglobulins"/>
    <property type="match status" value="3"/>
</dbReference>
<keyword evidence="4 9" id="KW-0645">Protease</keyword>
<dbReference type="InterPro" id="IPR034204">
    <property type="entry name" value="PfSUB1-like_cat_dom"/>
</dbReference>
<evidence type="ECO:0000313" key="13">
    <source>
        <dbReference type="EMBL" id="QDU89424.1"/>
    </source>
</evidence>
<dbReference type="EMBL" id="CP036291">
    <property type="protein sequence ID" value="QDU89424.1"/>
    <property type="molecule type" value="Genomic_DNA"/>
</dbReference>
<dbReference type="InterPro" id="IPR023828">
    <property type="entry name" value="Peptidase_S8_Ser-AS"/>
</dbReference>
<dbReference type="InterPro" id="IPR013783">
    <property type="entry name" value="Ig-like_fold"/>
</dbReference>
<dbReference type="PROSITE" id="PS00018">
    <property type="entry name" value="EF_HAND_1"/>
    <property type="match status" value="1"/>
</dbReference>
<feature type="domain" description="Peptidase S8/S53" evidence="11">
    <location>
        <begin position="210"/>
        <end position="477"/>
    </location>
</feature>
<dbReference type="GO" id="GO:0006508">
    <property type="term" value="P:proteolysis"/>
    <property type="evidence" value="ECO:0007669"/>
    <property type="project" value="UniProtKB-KW"/>
</dbReference>
<evidence type="ECO:0000256" key="3">
    <source>
        <dbReference type="ARBA" id="ARBA00022525"/>
    </source>
</evidence>
<sequence>MPGLRRRVRPTWQVPTSGVVHLFGGRPMGRTWRVLRAVSARRLRVETLEHRLLLTGDPLLPDYLRPSLGWFGAATTAPLAAIDGGALASTPTVRWVARLTPEAAAQSGGAAGAAGLLGGVAVQSVRGLGLPGQLLIETSGDAAATRDALAANPAIASFHLDASLGGAAEPNDPRFTGLEQYALYNVGQSGGLGGADIDAVAAWDITTGSRDVVVAVIDSGIDYTHPDLAANVWTNTTGVLGPDGATPISHGWDFANNDADPLDDHGHGTHVAGTLGAVGNNAIGVTGVNWAASILPLKLLDQNNTGSVADAIAAVNYATVLRNQYDVNIRVINASWGGVGIDSPGLIAAIDAAGEAGILFVAAAGNGDVFGRGQDIDVLPFFPAVYGLDNMLTVAATDRGDQLSAFSNYGDQTVDLAAPGQSVWSTDLFIDQAQPTQQVYNTRTGTSMAAPHVAGVAALVWSAAPNATMAEVRRAILSGGDPLASLQGLTTSGRRLSAFGAFAQLPPQAAVSTTDVTSIGGTSYQFTATLSKPNNLAGNLTPLVAAASVNDGDFVVRRRGSGGVDLLATRGSTAPTVDAASFDVTYQIIPPGGSWDAVDLGVYDIVLVGGAVADTSGIGSTEHVVGSFTVTSTGTYAPNVFYDAPDANPLDSEIADAAGNVTLRAILQDAANNPLQNYIVLLKPGTYPLTVGGADDNDSATGDLDIRGNVTLLRDGAGEVVIDAGGDTGIGERVFQVVQAAGFPLPSLTLDGITVTGGRVLDNPGGGVFVEDGLLTLRNSTVIGNRTSADGGGVAVAAGASMVVETSSISGNHAGRDGGGVWNAGSATIAASAVQANSAVRDGGGVYNSDIAATDLHASTVSGNAAHGEYLINTMELIGDVFRINDATAGVQWVPKVSVNSSGDQVVAWTSGTGPYAGTSLVVQRYDAAGHPVGTNYQASVAANSQRGDTTVSPDGSFAVVYEVYNAAFTDTEIYAATFSPSGDPISGEILVNTSLSGVQQQPQIASDPSGNYTAVWYSNDGVDGSESRVVMRRFNPSGVPLTGEITVNATTQGIQASPEIAFWDDGQSVVVYTSTDPVDPDYGVLGRLFDAAGNPVGPELRINTSFPGEQNLPNVATGPHGFLVTWDSIGVGAFGQLFDRQGGRIGSEFLIAGSSTSYGNTARVAALADGSYVISGLTDPDDNGPPFNAFARLLGADGSFLSPPVVLSSTASVLGLVSWTDIGVDDAGRVIVTWDGVGPGDSQGIFAQRLFAGAKEIGGDGGGVYNAGTLTATNVTLSGNDAANQGGGLFNADGATAIVESSTVAENTALGQMAGELLSRQGDEFRVNSSTSGTQSRGKLAVNAAGETVVTWTTAFSLQDQDVFAQRYDAFGNAVGGQFQVSDGHISERLDSDAVVLPNGNFAVFFAGWGADQAGWGLRGKVFNAAGTVIAGEYIVNVYQNGYQTGVAIAADQQGQFVAVWHDDTNEGSGTGVFGQRFSQAGGAVGGEFPINAYISGEQGYPRVATWPSGEFVVSWRSADARDPDGGVLARVFNADGTAISGDMPLNSTISGYQNLATVSTNGNGFLAVWLSSGVGVVARMFDRNGEPIGGERLLLASEGSLQWPAVSTLPDGRFIAAWSEYNAESLSTDVYIGVLGALGEWSGESIVVNQSEPFASGEQYIRDIAIDGRGNVTVLWDGSGPDDGAGVFAQRYSLNYDGGGVFNADSGAVSLKNSIVAGNTAAHSGTDVVGQFTSLGNNLIGSDGASTGLVDGVASDQVGPDGADIDARLGPLADNGGYTLTHLPAADSPAIDAGVASALTTDQRGYARSRDGDNNGSSIPDIGAVERYHGSIAGRKFQDQNENGVQDPGEPGLSGWTLYLDLNQNGALDAGEPSTVTDTAGNYTFTLLKPGDYTVAEVNQPGWTRTYSETAYAAQLLDASDVGLGLSGASSIAATADGRFIYVAGAGESKIQRFKRDSSTGVLTPLGVTTSASLVGAVNILQDVVKIVVAPAAALGSVYLYALSSSGALAVFSVNTMTGDLTEVDVVRNGDVRGATVSRLDGSTGLAVSPDGTRVYVSNSGPSALNGGSLLIFERLAGFSPELRFRRVLSNGAGVSPFGTGGRGVAAYGGQVYVVGETADSLDTLTTFNLAAAPFYLNYTSVLRNGQSGVSGLDGANDIAISSDGRFAYVSAATDGSATVFARDTLGALTFLETLSEGDIDNAGGVVRGVQDASSVTISADGSRVYVTGKRNYGSPEDPLLVGAVAVFSRNASSGRLTFLHALADGVPDAFGGPVENLENGVDALATGGFLYVIAGGDENALTQFVRDGAGLDRKTLQVGTEITGADFSARSAPGEIRGIVYSDTNNNGLRDPSESGLAGVSVYLDLDHSNTFTAGDITRVTGPLGEYRFENLAAPGVYEVRLNTLASQTVTSPAPSQQNEWSVDLAPDQVYVGADFLVYNTLSGQGSSQVSGFVFEDLNGNGVPDSGEELANRQVYLDVNDNGVREPSEPVRTTTATGAYSFTGLGATNYVVRLVTTPGESLAGLQGNAFSTQTLNTGPNPLGLQAVDLDGVSGPDLVSVDGGSDKVSVRLRKADGGYGVRTEYAVGDQPAGIAVGDFNNDSYPDIAVVHWSYAYVVFLLGDGAGGFTRAPQEVALRQDPLNPASALLFARAHVSVADLDRDGDDDLVVTLDVGAQPNDRVRFLLNSGLTSPSFTPLADVAMGASGPLSLAVGDLTGDLYPDVVIGNFDGHSVQVLRNNGGTSFTALAAVPVGAGPASVTIAHIGGSTAPDVVGASIGANSVFRLINNGAGVLTGLTPIPVAQGPRSVSVVDIDQDGDADLVVGRSLDNDVVLLRNNGGVYSFPESTGLASFASLVASGVKQVLAADLNGDDIVDLAAVRGDANNGSLAVLANTLAPGSLRLTLNGSNQLFNQNFAVAATAPTLPGDYDRSGTVDQLDYAFWKTHFGATSGIGLQADGNNDGQVDAADYSVWRDRLGQSAPATAAPALASLAEASPSAAASSLPASLPSAALAAFLRDRPMAANEPRDLVFAAMTQQADDAPRRLDDSLILYPIARCEVDTLAWTDDEEVWSEELLDEGEALQAWSAFGGEI</sequence>
<dbReference type="InterPro" id="IPR023827">
    <property type="entry name" value="Peptidase_S8_Asp-AS"/>
</dbReference>
<evidence type="ECO:0000256" key="6">
    <source>
        <dbReference type="ARBA" id="ARBA00022801"/>
    </source>
</evidence>
<dbReference type="PANTHER" id="PTHR43399">
    <property type="entry name" value="SUBTILISIN-RELATED"/>
    <property type="match status" value="1"/>
</dbReference>
<dbReference type="SUPFAM" id="SSF51126">
    <property type="entry name" value="Pectin lyase-like"/>
    <property type="match status" value="1"/>
</dbReference>
<dbReference type="InterPro" id="IPR015943">
    <property type="entry name" value="WD40/YVTN_repeat-like_dom_sf"/>
</dbReference>
<dbReference type="GO" id="GO:0004252">
    <property type="term" value="F:serine-type endopeptidase activity"/>
    <property type="evidence" value="ECO:0007669"/>
    <property type="project" value="UniProtKB-UniRule"/>
</dbReference>
<evidence type="ECO:0000256" key="10">
    <source>
        <dbReference type="RuleBase" id="RU003355"/>
    </source>
</evidence>
<dbReference type="EC" id="3.4.21.-" evidence="13"/>
<comment type="similarity">
    <text evidence="2 9 10">Belongs to the peptidase S8 family.</text>
</comment>
<dbReference type="PROSITE" id="PS00136">
    <property type="entry name" value="SUBTILASE_ASP"/>
    <property type="match status" value="1"/>
</dbReference>
<dbReference type="GO" id="GO:0005576">
    <property type="term" value="C:extracellular region"/>
    <property type="evidence" value="ECO:0007669"/>
    <property type="project" value="UniProtKB-SubCell"/>
</dbReference>
<dbReference type="InterPro" id="IPR018247">
    <property type="entry name" value="EF_Hand_1_Ca_BS"/>
</dbReference>
<dbReference type="PROSITE" id="PS00138">
    <property type="entry name" value="SUBTILASE_SER"/>
    <property type="match status" value="1"/>
</dbReference>
<organism evidence="13 14">
    <name type="scientific">Pirellulimonas nuda</name>
    <dbReference type="NCBI Taxonomy" id="2528009"/>
    <lineage>
        <taxon>Bacteria</taxon>
        <taxon>Pseudomonadati</taxon>
        <taxon>Planctomycetota</taxon>
        <taxon>Planctomycetia</taxon>
        <taxon>Pirellulales</taxon>
        <taxon>Lacipirellulaceae</taxon>
        <taxon>Pirellulimonas</taxon>
    </lineage>
</organism>
<dbReference type="CDD" id="cd07473">
    <property type="entry name" value="Peptidases_S8_Subtilisin_like"/>
    <property type="match status" value="1"/>
</dbReference>
<dbReference type="SUPFAM" id="SSF69318">
    <property type="entry name" value="Integrin alpha N-terminal domain"/>
    <property type="match status" value="1"/>
</dbReference>
<evidence type="ECO:0000256" key="5">
    <source>
        <dbReference type="ARBA" id="ARBA00022729"/>
    </source>
</evidence>
<evidence type="ECO:0000259" key="11">
    <source>
        <dbReference type="Pfam" id="PF00082"/>
    </source>
</evidence>
<evidence type="ECO:0000313" key="14">
    <source>
        <dbReference type="Proteomes" id="UP000317429"/>
    </source>
</evidence>
<dbReference type="Gene3D" id="1.10.1330.10">
    <property type="entry name" value="Dockerin domain"/>
    <property type="match status" value="1"/>
</dbReference>
<dbReference type="InterPro" id="IPR051048">
    <property type="entry name" value="Peptidase_S8/S53_subtilisin"/>
</dbReference>
<dbReference type="InterPro" id="IPR000209">
    <property type="entry name" value="Peptidase_S8/S53_dom"/>
</dbReference>
<dbReference type="GO" id="GO:0000272">
    <property type="term" value="P:polysaccharide catabolic process"/>
    <property type="evidence" value="ECO:0007669"/>
    <property type="project" value="InterPro"/>
</dbReference>
<feature type="domain" description="SD-repeat containing protein B" evidence="12">
    <location>
        <begin position="1836"/>
        <end position="1915"/>
    </location>
</feature>